<name>A0A0E0EZ07_9ORYZ</name>
<dbReference type="Proteomes" id="UP000008021">
    <property type="component" value="Chromosome 10"/>
</dbReference>
<dbReference type="Gramene" id="OMERI10G10260.1">
    <property type="protein sequence ID" value="OMERI10G10260.1"/>
    <property type="gene ID" value="OMERI10G10260"/>
</dbReference>
<evidence type="ECO:0000313" key="3">
    <source>
        <dbReference type="EnsemblPlants" id="OMERI10G10260.1"/>
    </source>
</evidence>
<evidence type="ECO:0000256" key="2">
    <source>
        <dbReference type="SAM" id="MobiDB-lite"/>
    </source>
</evidence>
<dbReference type="eggNOG" id="ENOG502RZ83">
    <property type="taxonomic scope" value="Eukaryota"/>
</dbReference>
<dbReference type="PANTHER" id="PTHR46525:SF20">
    <property type="entry name" value="SENESCENCE REGULATOR"/>
    <property type="match status" value="1"/>
</dbReference>
<feature type="compositionally biased region" description="Gly residues" evidence="2">
    <location>
        <begin position="82"/>
        <end position="100"/>
    </location>
</feature>
<dbReference type="EnsemblPlants" id="OMERI10G10260.1">
    <property type="protein sequence ID" value="OMERI10G10260.1"/>
    <property type="gene ID" value="OMERI10G10260"/>
</dbReference>
<dbReference type="GO" id="GO:0010150">
    <property type="term" value="P:leaf senescence"/>
    <property type="evidence" value="ECO:0007669"/>
    <property type="project" value="UniProtKB-ARBA"/>
</dbReference>
<keyword evidence="4" id="KW-1185">Reference proteome</keyword>
<sequence>MAGRSSGGGGMSMVAAHRLFAPPPPARPQQHGAEAVELDEAEVIWGTSSASSSPVEAYLRGGGAPPTHVGVTTSKGGKGKRGGGGGGGAGAREGGGGGGGGAAVAAASLPVNIPDWSKILGAEYGSRGSAGAAAARWPSDERGGDEECRGGMGWVPPHELLLCRERAAASFSVREGAGRTLKGRDLRRVRNAIWEKTGFQD</sequence>
<dbReference type="AlphaFoldDB" id="A0A0E0EZ07"/>
<protein>
    <submittedName>
        <fullName evidence="3">Uncharacterized protein</fullName>
    </submittedName>
</protein>
<dbReference type="PANTHER" id="PTHR46525">
    <property type="entry name" value="EMB|CAB72159.1"/>
    <property type="match status" value="1"/>
</dbReference>
<accession>A0A0E0EZ07</accession>
<dbReference type="STRING" id="40149.A0A0E0EZ07"/>
<evidence type="ECO:0000256" key="1">
    <source>
        <dbReference type="ARBA" id="ARBA00034773"/>
    </source>
</evidence>
<dbReference type="Pfam" id="PF04520">
    <property type="entry name" value="Senescence_reg"/>
    <property type="match status" value="1"/>
</dbReference>
<reference evidence="3" key="2">
    <citation type="submission" date="2018-05" db="EMBL/GenBank/DDBJ databases">
        <title>OmerRS3 (Oryza meridionalis Reference Sequence Version 3).</title>
        <authorList>
            <person name="Zhang J."/>
            <person name="Kudrna D."/>
            <person name="Lee S."/>
            <person name="Talag J."/>
            <person name="Welchert J."/>
            <person name="Wing R.A."/>
        </authorList>
    </citation>
    <scope>NUCLEOTIDE SEQUENCE [LARGE SCALE GENOMIC DNA]</scope>
    <source>
        <strain evidence="3">cv. OR44</strain>
    </source>
</reference>
<evidence type="ECO:0000313" key="4">
    <source>
        <dbReference type="Proteomes" id="UP000008021"/>
    </source>
</evidence>
<dbReference type="InterPro" id="IPR007608">
    <property type="entry name" value="Senescence_reg_S40"/>
</dbReference>
<feature type="region of interest" description="Disordered" evidence="2">
    <location>
        <begin position="61"/>
        <end position="100"/>
    </location>
</feature>
<organism evidence="3">
    <name type="scientific">Oryza meridionalis</name>
    <dbReference type="NCBI Taxonomy" id="40149"/>
    <lineage>
        <taxon>Eukaryota</taxon>
        <taxon>Viridiplantae</taxon>
        <taxon>Streptophyta</taxon>
        <taxon>Embryophyta</taxon>
        <taxon>Tracheophyta</taxon>
        <taxon>Spermatophyta</taxon>
        <taxon>Magnoliopsida</taxon>
        <taxon>Liliopsida</taxon>
        <taxon>Poales</taxon>
        <taxon>Poaceae</taxon>
        <taxon>BOP clade</taxon>
        <taxon>Oryzoideae</taxon>
        <taxon>Oryzeae</taxon>
        <taxon>Oryzinae</taxon>
        <taxon>Oryza</taxon>
    </lineage>
</organism>
<reference evidence="3" key="1">
    <citation type="submission" date="2015-04" db="UniProtKB">
        <authorList>
            <consortium name="EnsemblPlants"/>
        </authorList>
    </citation>
    <scope>IDENTIFICATION</scope>
</reference>
<proteinExistence type="inferred from homology"/>
<comment type="similarity">
    <text evidence="1">Belongs to the senescence regulator S40 family.</text>
</comment>
<dbReference type="HOGENOM" id="CLU_088831_0_1_1"/>